<sequence>MAVAAALPATALRVRALGYRRVAAAPGPAFGAWPLARTARELGALAAAERERVAGGARADDYVISSTILSMLLMNGSAPHRAFVEAAAGAHPRRPDWITCSYECAGWGYVLRRALDKAAVSGPHTLLLQLLDVDLHGYAYWHGNPAWGASGFGLATLLIEVDRPGPHQSLIAGAAPPANAVVQLGRTLRGFCAERPGLRAAIPFFPAQSRRAMLATLGNTPLMPDGHARFGHAFGSDPWISLLLAAEQEGAPARAVVCSLALNGYYAIGDVAFAPDARFTLAAEPPAAREEAGS</sequence>
<dbReference type="EMBL" id="PDDY01000001">
    <property type="protein sequence ID" value="PEH43530.1"/>
    <property type="molecule type" value="Genomic_DNA"/>
</dbReference>
<comment type="caution">
    <text evidence="1">The sequence shown here is derived from an EMBL/GenBank/DDBJ whole genome shotgun (WGS) entry which is preliminary data.</text>
</comment>
<name>A0A2A7SJU1_BURGA</name>
<proteinExistence type="predicted"/>
<organism evidence="1 2">
    <name type="scientific">Burkholderia gladioli</name>
    <name type="common">Pseudomonas marginata</name>
    <name type="synonym">Phytomonas marginata</name>
    <dbReference type="NCBI Taxonomy" id="28095"/>
    <lineage>
        <taxon>Bacteria</taxon>
        <taxon>Pseudomonadati</taxon>
        <taxon>Pseudomonadota</taxon>
        <taxon>Betaproteobacteria</taxon>
        <taxon>Burkholderiales</taxon>
        <taxon>Burkholderiaceae</taxon>
        <taxon>Burkholderia</taxon>
    </lineage>
</organism>
<dbReference type="AlphaFoldDB" id="A0A2A7SJU1"/>
<reference evidence="2" key="1">
    <citation type="submission" date="2017-09" db="EMBL/GenBank/DDBJ databases">
        <title>FDA dAtabase for Regulatory Grade micrObial Sequences (FDA-ARGOS): Supporting development and validation of Infectious Disease Dx tests.</title>
        <authorList>
            <person name="Minogue T."/>
            <person name="Wolcott M."/>
            <person name="Wasieloski L."/>
            <person name="Aguilar W."/>
            <person name="Moore D."/>
            <person name="Tallon L."/>
            <person name="Sadzewicz L."/>
            <person name="Ott S."/>
            <person name="Zhao X."/>
            <person name="Nagaraj S."/>
            <person name="Vavikolanu K."/>
            <person name="Aluvathingal J."/>
            <person name="Nadendla S."/>
            <person name="Sichtig H."/>
        </authorList>
    </citation>
    <scope>NUCLEOTIDE SEQUENCE [LARGE SCALE GENOMIC DNA]</scope>
    <source>
        <strain evidence="2">FDAARGOS_390</strain>
    </source>
</reference>
<evidence type="ECO:0000313" key="1">
    <source>
        <dbReference type="EMBL" id="PEH43530.1"/>
    </source>
</evidence>
<dbReference type="Proteomes" id="UP000220629">
    <property type="component" value="Unassembled WGS sequence"/>
</dbReference>
<evidence type="ECO:0000313" key="2">
    <source>
        <dbReference type="Proteomes" id="UP000220629"/>
    </source>
</evidence>
<gene>
    <name evidence="1" type="ORF">CRM94_00200</name>
</gene>
<protein>
    <submittedName>
        <fullName evidence="1">Uncharacterized protein</fullName>
    </submittedName>
</protein>
<accession>A0A2A7SJU1</accession>